<proteinExistence type="inferred from homology"/>
<organism evidence="6 7">
    <name type="scientific">Letharia columbiana</name>
    <dbReference type="NCBI Taxonomy" id="112416"/>
    <lineage>
        <taxon>Eukaryota</taxon>
        <taxon>Fungi</taxon>
        <taxon>Dikarya</taxon>
        <taxon>Ascomycota</taxon>
        <taxon>Pezizomycotina</taxon>
        <taxon>Lecanoromycetes</taxon>
        <taxon>OSLEUM clade</taxon>
        <taxon>Lecanoromycetidae</taxon>
        <taxon>Lecanorales</taxon>
        <taxon>Lecanorineae</taxon>
        <taxon>Parmeliaceae</taxon>
        <taxon>Letharia</taxon>
    </lineage>
</organism>
<comment type="similarity">
    <text evidence="1">Belongs to the metallo-beta-lactamase superfamily.</text>
</comment>
<dbReference type="PANTHER" id="PTHR42978:SF5">
    <property type="entry name" value="METALLO-BETA-LACTAMASE DOMAIN-CONTAINING PROTEIN"/>
    <property type="match status" value="1"/>
</dbReference>
<dbReference type="OrthoDB" id="10250730at2759"/>
<dbReference type="EMBL" id="JACCJC010000006">
    <property type="protein sequence ID" value="KAF6239271.1"/>
    <property type="molecule type" value="Genomic_DNA"/>
</dbReference>
<evidence type="ECO:0000256" key="3">
    <source>
        <dbReference type="ARBA" id="ARBA00022801"/>
    </source>
</evidence>
<protein>
    <recommendedName>
        <fullName evidence="5">Metallo-beta-lactamase domain-containing protein</fullName>
    </recommendedName>
</protein>
<dbReference type="RefSeq" id="XP_037168558.1">
    <property type="nucleotide sequence ID" value="XM_037304465.1"/>
</dbReference>
<evidence type="ECO:0000256" key="1">
    <source>
        <dbReference type="ARBA" id="ARBA00007749"/>
    </source>
</evidence>
<gene>
    <name evidence="6" type="ORF">HO173_002532</name>
</gene>
<dbReference type="Pfam" id="PF00753">
    <property type="entry name" value="Lactamase_B"/>
    <property type="match status" value="1"/>
</dbReference>
<dbReference type="AlphaFoldDB" id="A0A8H6G2E8"/>
<evidence type="ECO:0000313" key="7">
    <source>
        <dbReference type="Proteomes" id="UP000578531"/>
    </source>
</evidence>
<dbReference type="SUPFAM" id="SSF56281">
    <property type="entry name" value="Metallo-hydrolase/oxidoreductase"/>
    <property type="match status" value="1"/>
</dbReference>
<dbReference type="PANTHER" id="PTHR42978">
    <property type="entry name" value="QUORUM-QUENCHING LACTONASE YTNP-RELATED-RELATED"/>
    <property type="match status" value="1"/>
</dbReference>
<evidence type="ECO:0000256" key="4">
    <source>
        <dbReference type="ARBA" id="ARBA00022833"/>
    </source>
</evidence>
<dbReference type="InterPro" id="IPR001279">
    <property type="entry name" value="Metallo-B-lactamas"/>
</dbReference>
<sequence>MAPTVKPPPQLNIPDSKSVVNVHIIDSTSRIKGIPFSAFMTPPYKGLDYLDCPAFCFLIENQSSGRKVLFDLGVRKDWENLPATIVKRIKDGGWTVTIKKEVAEILLEGGVAPKEVEAIIWSHYHWDHTGDPFTFPTSTDLIVGPGFKHAFVPGFPENLEAPISKSAYEGRNLREISFADSKLVLGRCKAVDFFGDGSFYLLDTPGHAIGHMCGLARTTVSPETTFILLGGDCAHHGGEYRPTQYLPLPETLSPSPIPRTHPGICPGAVFADIHHLHPSSSSSTEPFLLASEDAAHDLKAARDSVVKLGDFDAHENILTMIAHDDTMINVVGTFPNTLANDWKSKGWREKGMWKFLGDFAEAVEEKEGKEGGKER</sequence>
<keyword evidence="4" id="KW-0862">Zinc</keyword>
<dbReference type="GeneID" id="59284205"/>
<feature type="domain" description="Metallo-beta-lactamase" evidence="5">
    <location>
        <begin position="53"/>
        <end position="264"/>
    </location>
</feature>
<dbReference type="InterPro" id="IPR036866">
    <property type="entry name" value="RibonucZ/Hydroxyglut_hydro"/>
</dbReference>
<dbReference type="GO" id="GO:0016787">
    <property type="term" value="F:hydrolase activity"/>
    <property type="evidence" value="ECO:0007669"/>
    <property type="project" value="UniProtKB-KW"/>
</dbReference>
<evidence type="ECO:0000259" key="5">
    <source>
        <dbReference type="SMART" id="SM00849"/>
    </source>
</evidence>
<reference evidence="6 7" key="1">
    <citation type="journal article" date="2020" name="Genomics">
        <title>Complete, high-quality genomes from long-read metagenomic sequencing of two wolf lichen thalli reveals enigmatic genome architecture.</title>
        <authorList>
            <person name="McKenzie S.K."/>
            <person name="Walston R.F."/>
            <person name="Allen J.L."/>
        </authorList>
    </citation>
    <scope>NUCLEOTIDE SEQUENCE [LARGE SCALE GENOMIC DNA]</scope>
    <source>
        <strain evidence="6">WasteWater2</strain>
    </source>
</reference>
<accession>A0A8H6G2E8</accession>
<keyword evidence="3" id="KW-0378">Hydrolase</keyword>
<dbReference type="Proteomes" id="UP000578531">
    <property type="component" value="Unassembled WGS sequence"/>
</dbReference>
<evidence type="ECO:0000313" key="6">
    <source>
        <dbReference type="EMBL" id="KAF6239271.1"/>
    </source>
</evidence>
<dbReference type="CDD" id="cd07730">
    <property type="entry name" value="metallo-hydrolase-like_MBL-fold"/>
    <property type="match status" value="1"/>
</dbReference>
<evidence type="ECO:0000256" key="2">
    <source>
        <dbReference type="ARBA" id="ARBA00022723"/>
    </source>
</evidence>
<dbReference type="SMART" id="SM00849">
    <property type="entry name" value="Lactamase_B"/>
    <property type="match status" value="1"/>
</dbReference>
<keyword evidence="7" id="KW-1185">Reference proteome</keyword>
<comment type="caution">
    <text evidence="6">The sequence shown here is derived from an EMBL/GenBank/DDBJ whole genome shotgun (WGS) entry which is preliminary data.</text>
</comment>
<dbReference type="Gene3D" id="3.60.15.10">
    <property type="entry name" value="Ribonuclease Z/Hydroxyacylglutathione hydrolase-like"/>
    <property type="match status" value="1"/>
</dbReference>
<dbReference type="GO" id="GO:0046872">
    <property type="term" value="F:metal ion binding"/>
    <property type="evidence" value="ECO:0007669"/>
    <property type="project" value="UniProtKB-KW"/>
</dbReference>
<keyword evidence="2" id="KW-0479">Metal-binding</keyword>
<name>A0A8H6G2E8_9LECA</name>
<dbReference type="InterPro" id="IPR051013">
    <property type="entry name" value="MBL_superfamily_lactonases"/>
</dbReference>